<comment type="caution">
    <text evidence="2">The sequence shown here is derived from an EMBL/GenBank/DDBJ whole genome shotgun (WGS) entry which is preliminary data.</text>
</comment>
<protein>
    <submittedName>
        <fullName evidence="2">Uncharacterized protein</fullName>
    </submittedName>
</protein>
<dbReference type="Proteomes" id="UP001055172">
    <property type="component" value="Unassembled WGS sequence"/>
</dbReference>
<accession>A0AA37LRQ3</accession>
<evidence type="ECO:0000313" key="2">
    <source>
        <dbReference type="EMBL" id="GJC82509.1"/>
    </source>
</evidence>
<keyword evidence="3" id="KW-1185">Reference proteome</keyword>
<reference evidence="2 3" key="1">
    <citation type="submission" date="2021-07" db="EMBL/GenBank/DDBJ databases">
        <title>Genome data of Colletotrichum spaethianum.</title>
        <authorList>
            <person name="Utami Y.D."/>
            <person name="Hiruma K."/>
        </authorList>
    </citation>
    <scope>NUCLEOTIDE SEQUENCE [LARGE SCALE GENOMIC DNA]</scope>
    <source>
        <strain evidence="2 3">MAFF 242679</strain>
    </source>
</reference>
<feature type="compositionally biased region" description="Basic and acidic residues" evidence="1">
    <location>
        <begin position="27"/>
        <end position="40"/>
    </location>
</feature>
<organism evidence="2 3">
    <name type="scientific">Colletotrichum liriopes</name>
    <dbReference type="NCBI Taxonomy" id="708192"/>
    <lineage>
        <taxon>Eukaryota</taxon>
        <taxon>Fungi</taxon>
        <taxon>Dikarya</taxon>
        <taxon>Ascomycota</taxon>
        <taxon>Pezizomycotina</taxon>
        <taxon>Sordariomycetes</taxon>
        <taxon>Hypocreomycetidae</taxon>
        <taxon>Glomerellales</taxon>
        <taxon>Glomerellaceae</taxon>
        <taxon>Colletotrichum</taxon>
        <taxon>Colletotrichum spaethianum species complex</taxon>
    </lineage>
</organism>
<evidence type="ECO:0000313" key="3">
    <source>
        <dbReference type="Proteomes" id="UP001055172"/>
    </source>
</evidence>
<dbReference type="AlphaFoldDB" id="A0AA37LRQ3"/>
<gene>
    <name evidence="2" type="ORF">ColLi_05347</name>
</gene>
<dbReference type="EMBL" id="BPPX01000009">
    <property type="protein sequence ID" value="GJC82509.1"/>
    <property type="molecule type" value="Genomic_DNA"/>
</dbReference>
<name>A0AA37LRQ3_9PEZI</name>
<evidence type="ECO:0000256" key="1">
    <source>
        <dbReference type="SAM" id="MobiDB-lite"/>
    </source>
</evidence>
<proteinExistence type="predicted"/>
<feature type="compositionally biased region" description="Basic and acidic residues" evidence="1">
    <location>
        <begin position="48"/>
        <end position="66"/>
    </location>
</feature>
<sequence>MSTPPPKRPASQHQGLCSRDYAVFRFTEPKRPPQRDRDMQNPRVRRRLGSERATSSEERPGGEGAT</sequence>
<feature type="region of interest" description="Disordered" evidence="1">
    <location>
        <begin position="26"/>
        <end position="66"/>
    </location>
</feature>